<name>A0A8H2M5Y1_9FIRM</name>
<dbReference type="EMBL" id="CAACYI010000001">
    <property type="protein sequence ID" value="VFB15757.1"/>
    <property type="molecule type" value="Genomic_DNA"/>
</dbReference>
<keyword evidence="1" id="KW-1133">Transmembrane helix</keyword>
<evidence type="ECO:0000313" key="2">
    <source>
        <dbReference type="EMBL" id="VFB15757.1"/>
    </source>
</evidence>
<sequence>MAVFYAFWGLVKGSQFFVLGGGVLCLYVYFGVCGVFGGFGNILPIFTYSGLRVGRYKIAPTIGFSGYLCCALYVYFRGCGSGDIKSPLHFCSGHENMTPYLYFRGCGVGNGLFGYLYCFLCLPVLVINTGDYNFSSAQVRLRSFHCERLHLPDLTWRRRSHSRSYATNCPNF</sequence>
<feature type="transmembrane region" description="Helical" evidence="1">
    <location>
        <begin position="58"/>
        <end position="76"/>
    </location>
</feature>
<proteinExistence type="predicted"/>
<evidence type="ECO:0000256" key="1">
    <source>
        <dbReference type="SAM" id="Phobius"/>
    </source>
</evidence>
<organism evidence="2 3">
    <name type="scientific">Urinicoccus massiliensis</name>
    <dbReference type="NCBI Taxonomy" id="1723382"/>
    <lineage>
        <taxon>Bacteria</taxon>
        <taxon>Bacillati</taxon>
        <taxon>Bacillota</taxon>
        <taxon>Tissierellia</taxon>
        <taxon>Tissierellales</taxon>
        <taxon>Peptoniphilaceae</taxon>
        <taxon>Urinicoccus</taxon>
    </lineage>
</organism>
<reference evidence="2 3" key="1">
    <citation type="submission" date="2019-02" db="EMBL/GenBank/DDBJ databases">
        <authorList>
            <consortium name="Pathogen Informatics"/>
        </authorList>
    </citation>
    <scope>NUCLEOTIDE SEQUENCE [LARGE SCALE GENOMIC DNA]</scope>
    <source>
        <strain evidence="2 3">3012STDY7089603</strain>
    </source>
</reference>
<evidence type="ECO:0000313" key="3">
    <source>
        <dbReference type="Proteomes" id="UP000377798"/>
    </source>
</evidence>
<keyword evidence="1" id="KW-0812">Transmembrane</keyword>
<feature type="transmembrane region" description="Helical" evidence="1">
    <location>
        <begin position="112"/>
        <end position="134"/>
    </location>
</feature>
<protein>
    <submittedName>
        <fullName evidence="2">Uncharacterized protein</fullName>
    </submittedName>
</protein>
<accession>A0A8H2M5Y1</accession>
<dbReference type="AlphaFoldDB" id="A0A8H2M5Y1"/>
<feature type="transmembrane region" description="Helical" evidence="1">
    <location>
        <begin position="16"/>
        <end position="46"/>
    </location>
</feature>
<dbReference type="Proteomes" id="UP000377798">
    <property type="component" value="Unassembled WGS sequence"/>
</dbReference>
<gene>
    <name evidence="2" type="ORF">NCTC13150_00260</name>
</gene>
<keyword evidence="3" id="KW-1185">Reference proteome</keyword>
<keyword evidence="1" id="KW-0472">Membrane</keyword>
<comment type="caution">
    <text evidence="2">The sequence shown here is derived from an EMBL/GenBank/DDBJ whole genome shotgun (WGS) entry which is preliminary data.</text>
</comment>